<dbReference type="RefSeq" id="XP_020742705.1">
    <property type="nucleotide sequence ID" value="XM_020887046.2"/>
</dbReference>
<gene>
    <name evidence="5" type="primary">SNTN</name>
</gene>
<dbReference type="Gene3D" id="1.10.238.10">
    <property type="entry name" value="EF-hand"/>
    <property type="match status" value="1"/>
</dbReference>
<dbReference type="PROSITE" id="PS50031">
    <property type="entry name" value="EH"/>
    <property type="match status" value="1"/>
</dbReference>
<dbReference type="PANTHER" id="PTHR11639">
    <property type="entry name" value="S100 CALCIUM-BINDING PROTEIN"/>
    <property type="match status" value="1"/>
</dbReference>
<evidence type="ECO:0000313" key="5">
    <source>
        <dbReference type="RefSeq" id="XP_020742705.1"/>
    </source>
</evidence>
<dbReference type="AlphaFoldDB" id="A0A6J0X113"/>
<evidence type="ECO:0000256" key="1">
    <source>
        <dbReference type="ARBA" id="ARBA00007323"/>
    </source>
</evidence>
<dbReference type="InterPro" id="IPR011992">
    <property type="entry name" value="EF-hand-dom_pair"/>
</dbReference>
<organism evidence="4 5">
    <name type="scientific">Odocoileus virginianus</name>
    <name type="common">White-tailed deer</name>
    <dbReference type="NCBI Taxonomy" id="9874"/>
    <lineage>
        <taxon>Eukaryota</taxon>
        <taxon>Metazoa</taxon>
        <taxon>Chordata</taxon>
        <taxon>Craniata</taxon>
        <taxon>Vertebrata</taxon>
        <taxon>Euteleostomi</taxon>
        <taxon>Mammalia</taxon>
        <taxon>Eutheria</taxon>
        <taxon>Laurasiatheria</taxon>
        <taxon>Artiodactyla</taxon>
        <taxon>Ruminantia</taxon>
        <taxon>Pecora</taxon>
        <taxon>Cervidae</taxon>
        <taxon>Odocoileinae</taxon>
        <taxon>Odocoileus</taxon>
    </lineage>
</organism>
<evidence type="ECO:0000259" key="3">
    <source>
        <dbReference type="PROSITE" id="PS50031"/>
    </source>
</evidence>
<reference evidence="5" key="2">
    <citation type="submission" date="2025-08" db="UniProtKB">
        <authorList>
            <consortium name="RefSeq"/>
        </authorList>
    </citation>
    <scope>IDENTIFICATION</scope>
    <source>
        <tissue evidence="5">Tongue muscle</tissue>
    </source>
</reference>
<reference evidence="4" key="1">
    <citation type="journal article" date="2022" name="J. Hered.">
        <title>A De Novo Chromosome-Level Genome Assembly of the White-Tailed Deer, Odocoileus Virginianus.</title>
        <authorList>
            <person name="London E.W."/>
            <person name="Roca A.L."/>
            <person name="Novakofski J.E."/>
            <person name="Mateus-Pinilla N.E."/>
        </authorList>
    </citation>
    <scope>NUCLEOTIDE SEQUENCE [LARGE SCALE GENOMIC DNA]</scope>
</reference>
<dbReference type="CDD" id="cd00213">
    <property type="entry name" value="S-100"/>
    <property type="match status" value="1"/>
</dbReference>
<dbReference type="GeneID" id="110133256"/>
<accession>A0A6J0X113</accession>
<proteinExistence type="inferred from homology"/>
<dbReference type="InterPro" id="IPR000261">
    <property type="entry name" value="EH_dom"/>
</dbReference>
<feature type="compositionally biased region" description="Polar residues" evidence="2">
    <location>
        <begin position="48"/>
        <end position="57"/>
    </location>
</feature>
<keyword evidence="4" id="KW-1185">Reference proteome</keyword>
<dbReference type="PANTHER" id="PTHR11639:SF134">
    <property type="entry name" value="PROTEIN S100-A1-RELATED"/>
    <property type="match status" value="1"/>
</dbReference>
<feature type="region of interest" description="Disordered" evidence="2">
    <location>
        <begin position="37"/>
        <end position="57"/>
    </location>
</feature>
<dbReference type="GO" id="GO:0046914">
    <property type="term" value="F:transition metal ion binding"/>
    <property type="evidence" value="ECO:0007669"/>
    <property type="project" value="InterPro"/>
</dbReference>
<dbReference type="GO" id="GO:0005509">
    <property type="term" value="F:calcium ion binding"/>
    <property type="evidence" value="ECO:0007669"/>
    <property type="project" value="TreeGrafter"/>
</dbReference>
<dbReference type="SMART" id="SM01394">
    <property type="entry name" value="S_100"/>
    <property type="match status" value="1"/>
</dbReference>
<dbReference type="OrthoDB" id="9362863at2759"/>
<dbReference type="SUPFAM" id="SSF47473">
    <property type="entry name" value="EF-hand"/>
    <property type="match status" value="1"/>
</dbReference>
<dbReference type="KEGG" id="ovr:110133256"/>
<dbReference type="InterPro" id="IPR013787">
    <property type="entry name" value="S100_Ca-bd_sub"/>
</dbReference>
<evidence type="ECO:0000256" key="2">
    <source>
        <dbReference type="SAM" id="MobiDB-lite"/>
    </source>
</evidence>
<feature type="domain" description="EH" evidence="3">
    <location>
        <begin position="122"/>
        <end position="170"/>
    </location>
</feature>
<dbReference type="GO" id="GO:0048306">
    <property type="term" value="F:calcium-dependent protein binding"/>
    <property type="evidence" value="ECO:0007669"/>
    <property type="project" value="TreeGrafter"/>
</dbReference>
<sequence>MTLVTVGKQLLLRKGQHTTGDQSMCGCVHSTQDQALHLEGEPNPPAAPTSTLAPKNMPKSISISKQLASIKALRKGSDLEKAIATVALVFRNSSDPDGRLGKATAKNLLQTQFKNFTEGQETKARYKDLLSELDEHTENKLDFEDFMVLLLSISIMSDLLQNIWSVKITQ</sequence>
<protein>
    <submittedName>
        <fullName evidence="5">Sentan</fullName>
    </submittedName>
</protein>
<dbReference type="InParanoid" id="A0A6J0X113"/>
<evidence type="ECO:0000313" key="4">
    <source>
        <dbReference type="Proteomes" id="UP001652640"/>
    </source>
</evidence>
<dbReference type="InterPro" id="IPR034325">
    <property type="entry name" value="S-100_dom"/>
</dbReference>
<dbReference type="Proteomes" id="UP001652640">
    <property type="component" value="Chromosome 26"/>
</dbReference>
<name>A0A6J0X113_ODOVR</name>
<comment type="similarity">
    <text evidence="1">Belongs to the S-100 family.</text>
</comment>